<comment type="similarity">
    <text evidence="1 6">Belongs to the glycosyl hydrolase 1 family.</text>
</comment>
<comment type="subunit">
    <text evidence="2">Homodimer.</text>
</comment>
<evidence type="ECO:0000256" key="5">
    <source>
        <dbReference type="ARBA" id="ARBA00023295"/>
    </source>
</evidence>
<evidence type="ECO:0008006" key="10">
    <source>
        <dbReference type="Google" id="ProtNLM"/>
    </source>
</evidence>
<feature type="transmembrane region" description="Helical" evidence="7">
    <location>
        <begin position="12"/>
        <end position="33"/>
    </location>
</feature>
<dbReference type="GO" id="GO:0008422">
    <property type="term" value="F:beta-glucosidase activity"/>
    <property type="evidence" value="ECO:0007669"/>
    <property type="project" value="TreeGrafter"/>
</dbReference>
<keyword evidence="5" id="KW-0326">Glycosidase</keyword>
<protein>
    <recommendedName>
        <fullName evidence="10">Myrosinase 1-like</fullName>
    </recommendedName>
</protein>
<dbReference type="InterPro" id="IPR033132">
    <property type="entry name" value="GH_1_N_CS"/>
</dbReference>
<organism evidence="8 9">
    <name type="scientific">Diatraea saccharalis</name>
    <name type="common">sugarcane borer</name>
    <dbReference type="NCBI Taxonomy" id="40085"/>
    <lineage>
        <taxon>Eukaryota</taxon>
        <taxon>Metazoa</taxon>
        <taxon>Ecdysozoa</taxon>
        <taxon>Arthropoda</taxon>
        <taxon>Hexapoda</taxon>
        <taxon>Insecta</taxon>
        <taxon>Pterygota</taxon>
        <taxon>Neoptera</taxon>
        <taxon>Endopterygota</taxon>
        <taxon>Lepidoptera</taxon>
        <taxon>Glossata</taxon>
        <taxon>Ditrysia</taxon>
        <taxon>Pyraloidea</taxon>
        <taxon>Crambidae</taxon>
        <taxon>Crambinae</taxon>
        <taxon>Diatraea</taxon>
    </lineage>
</organism>
<dbReference type="GO" id="GO:0005975">
    <property type="term" value="P:carbohydrate metabolic process"/>
    <property type="evidence" value="ECO:0007669"/>
    <property type="project" value="InterPro"/>
</dbReference>
<evidence type="ECO:0000256" key="3">
    <source>
        <dbReference type="ARBA" id="ARBA00022801"/>
    </source>
</evidence>
<reference evidence="8" key="1">
    <citation type="submission" date="2021-12" db="EMBL/GenBank/DDBJ databases">
        <authorList>
            <person name="King R."/>
        </authorList>
    </citation>
    <scope>NUCLEOTIDE SEQUENCE</scope>
</reference>
<dbReference type="PROSITE" id="PS00653">
    <property type="entry name" value="GLYCOSYL_HYDROL_F1_2"/>
    <property type="match status" value="1"/>
</dbReference>
<dbReference type="OrthoDB" id="65569at2759"/>
<keyword evidence="7" id="KW-0472">Membrane</keyword>
<evidence type="ECO:0000256" key="6">
    <source>
        <dbReference type="RuleBase" id="RU003690"/>
    </source>
</evidence>
<proteinExistence type="inferred from homology"/>
<accession>A0A9N9R997</accession>
<keyword evidence="7" id="KW-1133">Transmembrane helix</keyword>
<keyword evidence="9" id="KW-1185">Reference proteome</keyword>
<evidence type="ECO:0000256" key="1">
    <source>
        <dbReference type="ARBA" id="ARBA00010838"/>
    </source>
</evidence>
<keyword evidence="4" id="KW-0325">Glycoprotein</keyword>
<dbReference type="InterPro" id="IPR017853">
    <property type="entry name" value="GH"/>
</dbReference>
<dbReference type="PANTHER" id="PTHR10353">
    <property type="entry name" value="GLYCOSYL HYDROLASE"/>
    <property type="match status" value="1"/>
</dbReference>
<dbReference type="AlphaFoldDB" id="A0A9N9R997"/>
<evidence type="ECO:0000256" key="2">
    <source>
        <dbReference type="ARBA" id="ARBA00011738"/>
    </source>
</evidence>
<evidence type="ECO:0000256" key="4">
    <source>
        <dbReference type="ARBA" id="ARBA00023180"/>
    </source>
</evidence>
<gene>
    <name evidence="8" type="ORF">DIATSA_LOCUS10372</name>
</gene>
<evidence type="ECO:0000256" key="7">
    <source>
        <dbReference type="SAM" id="Phobius"/>
    </source>
</evidence>
<name>A0A9N9R997_9NEOP</name>
<dbReference type="Proteomes" id="UP001153714">
    <property type="component" value="Chromosome 5"/>
</dbReference>
<dbReference type="PRINTS" id="PR00131">
    <property type="entry name" value="GLHYDRLASE1"/>
</dbReference>
<dbReference type="FunFam" id="3.20.20.80:FF:000013">
    <property type="entry name" value="lactase-phlorizin hydrolase"/>
    <property type="match status" value="1"/>
</dbReference>
<reference evidence="8" key="2">
    <citation type="submission" date="2022-10" db="EMBL/GenBank/DDBJ databases">
        <authorList>
            <consortium name="ENA_rothamsted_submissions"/>
            <consortium name="culmorum"/>
            <person name="King R."/>
        </authorList>
    </citation>
    <scope>NUCLEOTIDE SEQUENCE</scope>
</reference>
<dbReference type="Gene3D" id="3.20.20.80">
    <property type="entry name" value="Glycosidases"/>
    <property type="match status" value="1"/>
</dbReference>
<dbReference type="SUPFAM" id="SSF51445">
    <property type="entry name" value="(Trans)glycosidases"/>
    <property type="match status" value="1"/>
</dbReference>
<keyword evidence="7" id="KW-0812">Transmembrane</keyword>
<dbReference type="InterPro" id="IPR001360">
    <property type="entry name" value="Glyco_hydro_1"/>
</dbReference>
<dbReference type="PANTHER" id="PTHR10353:SF36">
    <property type="entry name" value="LP05116P"/>
    <property type="match status" value="1"/>
</dbReference>
<sequence>MIRYVVAKNSVVNMVLINLVILSVLFVASEGVFQKFPPNFKFGASTSAYQIEGAWNVSGKSVNIWDDYTHSARNVVADKSNGDVACDSFNQWRRDVQIAKELGLNFYRFSISWSRLLPQGLANEVSVDGKKYYSDLVDALLSNGIEPVITLYHMDLPLRLQHFGGWANPLISEWFAAYARVAFSLYADRVKTWITINDPMITCDLGYDGLIAPAIRSPTIGSYLCSKNILLAHAKAWRLYDREFRPKYHGQISIANQVIWFEEDKKGDSGLADLLMQNSVGRFSHPIYTREGGWPPSLEKVIAENSKKEGHTKSRLPAFTREEIELIRGTFDFYGVNHYTSRVVRRAVPGEEVGSWPLWGCRELQAVLDSRSDWTTTSIPWIKLYPNGFRNSLVWLKEHYGDISYLVTENGFPDNGYNLNDRMRTNFFKDYLRQLYLAIRIDKVDVTGYAAWSLMDSFEWTQGYKSKFGLYEVDFSNPQRPRTARSSALYYSSVIKNNALGTPENHSSYTIVWVIMAVLLITVVLCAMLLKYFNDVKGYEGRRQYESVGLSDISLFPARS</sequence>
<evidence type="ECO:0000313" key="8">
    <source>
        <dbReference type="EMBL" id="CAG9792886.1"/>
    </source>
</evidence>
<dbReference type="Pfam" id="PF00232">
    <property type="entry name" value="Glyco_hydro_1"/>
    <property type="match status" value="1"/>
</dbReference>
<feature type="transmembrane region" description="Helical" evidence="7">
    <location>
        <begin position="511"/>
        <end position="533"/>
    </location>
</feature>
<dbReference type="EMBL" id="OU893336">
    <property type="protein sequence ID" value="CAG9792886.1"/>
    <property type="molecule type" value="Genomic_DNA"/>
</dbReference>
<evidence type="ECO:0000313" key="9">
    <source>
        <dbReference type="Proteomes" id="UP001153714"/>
    </source>
</evidence>
<keyword evidence="3" id="KW-0378">Hydrolase</keyword>